<keyword evidence="14" id="KW-1185">Reference proteome</keyword>
<comment type="subcellular location">
    <subcellularLocation>
        <location evidence="1 12">Cell membrane</location>
        <topology evidence="1 12">Multi-pass membrane protein</topology>
    </subcellularLocation>
</comment>
<evidence type="ECO:0000256" key="3">
    <source>
        <dbReference type="ARBA" id="ARBA00022519"/>
    </source>
</evidence>
<comment type="function">
    <text evidence="12">Fluoride-specific ion channel. Important for reducing fluoride concentration in the cell, thus reducing its toxicity.</text>
</comment>
<dbReference type="EMBL" id="LDJH01000012">
    <property type="protein sequence ID" value="KRG58237.1"/>
    <property type="molecule type" value="Genomic_DNA"/>
</dbReference>
<reference evidence="13 14" key="1">
    <citation type="submission" date="2015-05" db="EMBL/GenBank/DDBJ databases">
        <title>Genome sequencing and analysis of members of genus Stenotrophomonas.</title>
        <authorList>
            <person name="Patil P.P."/>
            <person name="Midha S."/>
            <person name="Patil P.B."/>
        </authorList>
    </citation>
    <scope>NUCLEOTIDE SEQUENCE [LARGE SCALE GENOMIC DNA]</scope>
    <source>
        <strain evidence="13 14">DSM 17805</strain>
    </source>
</reference>
<sequence length="134" mass="13762">MPVGSPGAGITLLWVMLGGALGAGLRWWVGAALLRQLQAGFPWATLTVNIAGALAAGYLLVRLQGHPQATLLRALLVVGFLGGLTTFSSLMVELLLLARHARPGLAVLYLAVSIAGGLSAVWVGARLAEASLRG</sequence>
<evidence type="ECO:0000256" key="2">
    <source>
        <dbReference type="ARBA" id="ARBA00022475"/>
    </source>
</evidence>
<gene>
    <name evidence="12" type="primary">fluC</name>
    <name evidence="12" type="synonym">crcB</name>
    <name evidence="13" type="ORF">ABB25_07220</name>
</gene>
<evidence type="ECO:0000256" key="11">
    <source>
        <dbReference type="ARBA" id="ARBA00035585"/>
    </source>
</evidence>
<keyword evidence="5 12" id="KW-1133">Transmembrane helix</keyword>
<accession>A0A0R0BLN7</accession>
<dbReference type="GO" id="GO:0005886">
    <property type="term" value="C:plasma membrane"/>
    <property type="evidence" value="ECO:0007669"/>
    <property type="project" value="UniProtKB-SubCell"/>
</dbReference>
<dbReference type="GO" id="GO:0046872">
    <property type="term" value="F:metal ion binding"/>
    <property type="evidence" value="ECO:0007669"/>
    <property type="project" value="UniProtKB-KW"/>
</dbReference>
<dbReference type="STRING" id="266128.ABB25_07220"/>
<dbReference type="GO" id="GO:0062054">
    <property type="term" value="F:fluoride channel activity"/>
    <property type="evidence" value="ECO:0007669"/>
    <property type="project" value="UniProtKB-UniRule"/>
</dbReference>
<dbReference type="AlphaFoldDB" id="A0A0R0BLN7"/>
<feature type="binding site" evidence="12">
    <location>
        <position position="85"/>
    </location>
    <ligand>
        <name>Na(+)</name>
        <dbReference type="ChEBI" id="CHEBI:29101"/>
        <note>structural</note>
    </ligand>
</feature>
<evidence type="ECO:0000256" key="9">
    <source>
        <dbReference type="ARBA" id="ARBA00023303"/>
    </source>
</evidence>
<evidence type="ECO:0000256" key="8">
    <source>
        <dbReference type="ARBA" id="ARBA00023136"/>
    </source>
</evidence>
<evidence type="ECO:0000256" key="7">
    <source>
        <dbReference type="ARBA" id="ARBA00023065"/>
    </source>
</evidence>
<keyword evidence="4 12" id="KW-0812">Transmembrane</keyword>
<evidence type="ECO:0000256" key="4">
    <source>
        <dbReference type="ARBA" id="ARBA00022692"/>
    </source>
</evidence>
<comment type="catalytic activity">
    <reaction evidence="11">
        <text>fluoride(in) = fluoride(out)</text>
        <dbReference type="Rhea" id="RHEA:76159"/>
        <dbReference type="ChEBI" id="CHEBI:17051"/>
    </reaction>
    <physiologicalReaction direction="left-to-right" evidence="11">
        <dbReference type="Rhea" id="RHEA:76160"/>
    </physiologicalReaction>
</comment>
<evidence type="ECO:0000313" key="14">
    <source>
        <dbReference type="Proteomes" id="UP000051254"/>
    </source>
</evidence>
<dbReference type="PANTHER" id="PTHR28259">
    <property type="entry name" value="FLUORIDE EXPORT PROTEIN 1-RELATED"/>
    <property type="match status" value="1"/>
</dbReference>
<keyword evidence="9 12" id="KW-0407">Ion channel</keyword>
<feature type="binding site" evidence="12">
    <location>
        <position position="82"/>
    </location>
    <ligand>
        <name>Na(+)</name>
        <dbReference type="ChEBI" id="CHEBI:29101"/>
        <note>structural</note>
    </ligand>
</feature>
<dbReference type="InterPro" id="IPR003691">
    <property type="entry name" value="FluC"/>
</dbReference>
<comment type="caution">
    <text evidence="13">The sequence shown here is derived from an EMBL/GenBank/DDBJ whole genome shotgun (WGS) entry which is preliminary data.</text>
</comment>
<comment type="similarity">
    <text evidence="10 12">Belongs to the fluoride channel Fluc/FEX (TC 1.A.43) family.</text>
</comment>
<dbReference type="NCBIfam" id="TIGR00494">
    <property type="entry name" value="crcB"/>
    <property type="match status" value="1"/>
</dbReference>
<feature type="transmembrane region" description="Helical" evidence="12">
    <location>
        <begin position="12"/>
        <end position="29"/>
    </location>
</feature>
<keyword evidence="2 12" id="KW-1003">Cell membrane</keyword>
<protein>
    <recommendedName>
        <fullName evidence="12">Fluoride-specific ion channel FluC</fullName>
    </recommendedName>
</protein>
<organism evidence="13 14">
    <name type="scientific">Stenotrophomonas koreensis</name>
    <dbReference type="NCBI Taxonomy" id="266128"/>
    <lineage>
        <taxon>Bacteria</taxon>
        <taxon>Pseudomonadati</taxon>
        <taxon>Pseudomonadota</taxon>
        <taxon>Gammaproteobacteria</taxon>
        <taxon>Lysobacterales</taxon>
        <taxon>Lysobacteraceae</taxon>
        <taxon>Stenotrophomonas</taxon>
    </lineage>
</organism>
<dbReference type="HAMAP" id="MF_00454">
    <property type="entry name" value="FluC"/>
    <property type="match status" value="1"/>
</dbReference>
<keyword evidence="12" id="KW-0479">Metal-binding</keyword>
<dbReference type="PATRIC" id="fig|266128.3.peg.318"/>
<keyword evidence="6 12" id="KW-0915">Sodium</keyword>
<keyword evidence="12" id="KW-0813">Transport</keyword>
<dbReference type="RefSeq" id="WP_057665721.1">
    <property type="nucleotide sequence ID" value="NZ_LDJH01000012.1"/>
</dbReference>
<evidence type="ECO:0000256" key="5">
    <source>
        <dbReference type="ARBA" id="ARBA00022989"/>
    </source>
</evidence>
<comment type="activity regulation">
    <text evidence="12">Na(+) is not transported, but it plays an essential structural role and its presence is essential for fluoride channel function.</text>
</comment>
<evidence type="ECO:0000256" key="1">
    <source>
        <dbReference type="ARBA" id="ARBA00004651"/>
    </source>
</evidence>
<dbReference type="OrthoDB" id="9806299at2"/>
<dbReference type="Pfam" id="PF02537">
    <property type="entry name" value="CRCB"/>
    <property type="match status" value="1"/>
</dbReference>
<keyword evidence="8 12" id="KW-0472">Membrane</keyword>
<keyword evidence="3" id="KW-0997">Cell inner membrane</keyword>
<evidence type="ECO:0000256" key="12">
    <source>
        <dbReference type="HAMAP-Rule" id="MF_00454"/>
    </source>
</evidence>
<dbReference type="GO" id="GO:0140114">
    <property type="term" value="P:cellular detoxification of fluoride"/>
    <property type="evidence" value="ECO:0007669"/>
    <property type="project" value="UniProtKB-UniRule"/>
</dbReference>
<name>A0A0R0BLN7_9GAMM</name>
<evidence type="ECO:0000313" key="13">
    <source>
        <dbReference type="EMBL" id="KRG58237.1"/>
    </source>
</evidence>
<evidence type="ECO:0000256" key="6">
    <source>
        <dbReference type="ARBA" id="ARBA00023053"/>
    </source>
</evidence>
<keyword evidence="7 12" id="KW-0406">Ion transport</keyword>
<feature type="transmembrane region" description="Helical" evidence="12">
    <location>
        <begin position="41"/>
        <end position="61"/>
    </location>
</feature>
<dbReference type="Proteomes" id="UP000051254">
    <property type="component" value="Unassembled WGS sequence"/>
</dbReference>
<proteinExistence type="inferred from homology"/>
<feature type="transmembrane region" description="Helical" evidence="12">
    <location>
        <begin position="104"/>
        <end position="125"/>
    </location>
</feature>
<dbReference type="PANTHER" id="PTHR28259:SF1">
    <property type="entry name" value="FLUORIDE EXPORT PROTEIN 1-RELATED"/>
    <property type="match status" value="1"/>
</dbReference>
<evidence type="ECO:0000256" key="10">
    <source>
        <dbReference type="ARBA" id="ARBA00035120"/>
    </source>
</evidence>
<feature type="transmembrane region" description="Helical" evidence="12">
    <location>
        <begin position="73"/>
        <end position="98"/>
    </location>
</feature>